<evidence type="ECO:0000313" key="2">
    <source>
        <dbReference type="EMBL" id="PWI65770.1"/>
    </source>
</evidence>
<sequence length="877" mass="95092">MAHRKGPSCGTRKNEVLGAACPPQLEAHKPGSTTHDDLMLTFPTRPLLLLFAPPPPPSSGCSSKGYHYACRGHTHTKLRCLLRDTETYYEATCVRMYGHVRAGACSPDVNWCGAWLGLVQSHNPNRTVQYKCGELPPHPTRARVWCGAGGSGVGGAATFFSLLCSRLKSVVGQPGQGPGMIVGRRRRRAARRTSAQHAAIHGRRKETDNKKKKSGDGGRSGRPLNSAPSPPSGEREGRDDKMTERQHCPEQEHGKMTKGLSWTTDKVRCDAVVPARHEVREGRMDNEREKRHETQDEEGVTSPQRYPPNSSTTSFVLCMFRLSTASPPVSPQRVLLCLHPRLRLRDRRRRTGSPHASAGKPPPPTTAGRAVLEPTNTSEPLRLDEQREHPTPGSSSMMTGSRQHEWRRGDHGFAGIPHGLVPPLVLGPRMAGARTRAGHLNGPGLGPSQTPPQGSSPLLSPPPAQRNPAQRVEVAGTLAPRQKHGLLEPAAGAAAGGRRGMQHHLRDRLAALEPSPTTHEHGVGGLHCIALHGTNRGRPACTADSSWNMEWNRPSPSGRLRLGWPGGRCVAEPRGAVLSVFGAIIDGMPGDDRVLTSPPCPPQVRGPAHGEPQSRPSTLPRRRPLLIEIEMMHCTATALQLPPPATAAHCALAASAVHVQHRLVRARFSSRHHHWAVDPAMVVVHAVQRRYLQKSVCRLYGRHPGLAAAAAGVGAGLAGWLASHRHAMSWMVVLRRLLHHLQGRPPTTTPSDAHWNGPSWGPRVTCPSHARKAHLVLVHRPSAIHALPAMSIVDPSSPIPAPFPPTRGTERGRQRCGYPPLPPSPLHFFDAAAPRGPSVPSGWAWLRTQARVARQGAGTPRRPAENFPMRRPPRLAP</sequence>
<organism evidence="2 3">
    <name type="scientific">Purpureocillium lilacinum</name>
    <name type="common">Paecilomyces lilacinus</name>
    <dbReference type="NCBI Taxonomy" id="33203"/>
    <lineage>
        <taxon>Eukaryota</taxon>
        <taxon>Fungi</taxon>
        <taxon>Dikarya</taxon>
        <taxon>Ascomycota</taxon>
        <taxon>Pezizomycotina</taxon>
        <taxon>Sordariomycetes</taxon>
        <taxon>Hypocreomycetidae</taxon>
        <taxon>Hypocreales</taxon>
        <taxon>Ophiocordycipitaceae</taxon>
        <taxon>Purpureocillium</taxon>
    </lineage>
</organism>
<feature type="region of interest" description="Disordered" evidence="1">
    <location>
        <begin position="278"/>
        <end position="309"/>
    </location>
</feature>
<feature type="region of interest" description="Disordered" evidence="1">
    <location>
        <begin position="592"/>
        <end position="620"/>
    </location>
</feature>
<feature type="compositionally biased region" description="Basic and acidic residues" evidence="1">
    <location>
        <begin position="278"/>
        <end position="294"/>
    </location>
</feature>
<feature type="region of interest" description="Disordered" evidence="1">
    <location>
        <begin position="345"/>
        <end position="409"/>
    </location>
</feature>
<gene>
    <name evidence="2" type="ORF">PCL_06741</name>
</gene>
<feature type="region of interest" description="Disordered" evidence="1">
    <location>
        <begin position="172"/>
        <end position="260"/>
    </location>
</feature>
<evidence type="ECO:0000313" key="3">
    <source>
        <dbReference type="Proteomes" id="UP000245956"/>
    </source>
</evidence>
<feature type="compositionally biased region" description="Basic and acidic residues" evidence="1">
    <location>
        <begin position="381"/>
        <end position="390"/>
    </location>
</feature>
<feature type="compositionally biased region" description="Low complexity" evidence="1">
    <location>
        <begin position="446"/>
        <end position="458"/>
    </location>
</feature>
<dbReference type="Proteomes" id="UP000245956">
    <property type="component" value="Unassembled WGS sequence"/>
</dbReference>
<dbReference type="AlphaFoldDB" id="A0A2U3DU49"/>
<protein>
    <submittedName>
        <fullName evidence="2">Uncharacterized protein</fullName>
    </submittedName>
</protein>
<comment type="caution">
    <text evidence="2">The sequence shown here is derived from an EMBL/GenBank/DDBJ whole genome shotgun (WGS) entry which is preliminary data.</text>
</comment>
<feature type="compositionally biased region" description="Basic and acidic residues" evidence="1">
    <location>
        <begin position="233"/>
        <end position="255"/>
    </location>
</feature>
<accession>A0A2U3DU49</accession>
<proteinExistence type="predicted"/>
<evidence type="ECO:0000256" key="1">
    <source>
        <dbReference type="SAM" id="MobiDB-lite"/>
    </source>
</evidence>
<name>A0A2U3DU49_PURLI</name>
<dbReference type="EMBL" id="LCWV01000030">
    <property type="protein sequence ID" value="PWI65770.1"/>
    <property type="molecule type" value="Genomic_DNA"/>
</dbReference>
<reference evidence="2 3" key="1">
    <citation type="journal article" date="2016" name="Front. Microbiol.">
        <title>Genome and transcriptome sequences reveal the specific parasitism of the nematophagous Purpureocillium lilacinum 36-1.</title>
        <authorList>
            <person name="Xie J."/>
            <person name="Li S."/>
            <person name="Mo C."/>
            <person name="Xiao X."/>
            <person name="Peng D."/>
            <person name="Wang G."/>
            <person name="Xiao Y."/>
        </authorList>
    </citation>
    <scope>NUCLEOTIDE SEQUENCE [LARGE SCALE GENOMIC DNA]</scope>
    <source>
        <strain evidence="2 3">36-1</strain>
    </source>
</reference>
<feature type="region of interest" description="Disordered" evidence="1">
    <location>
        <begin position="434"/>
        <end position="470"/>
    </location>
</feature>
<feature type="compositionally biased region" description="Polar residues" evidence="1">
    <location>
        <begin position="392"/>
        <end position="401"/>
    </location>
</feature>
<feature type="region of interest" description="Disordered" evidence="1">
    <location>
        <begin position="852"/>
        <end position="877"/>
    </location>
</feature>